<dbReference type="GO" id="GO:0016020">
    <property type="term" value="C:membrane"/>
    <property type="evidence" value="ECO:0007669"/>
    <property type="project" value="TreeGrafter"/>
</dbReference>
<sequence>MGVILLIFIYFFAFFVVGTIIKNNSIVDIGWGIGFVVVATYCWWTRQPVPVPVTVMTILVAIWGLRLFYHIIRRNWGKPEDFRYANWRKEWGSQVIPRAFLQVYMTQAIFMYVVALGIVFAGKDPSLWNPSMTILGMLVWFVGFFFEAVGDWQLEEFKKDPNNKGKLMTSGLWKYTRHPNYFGESVLWWGIYLLSRASGAPFWVIISPAVITYLLVFVSGVPMLERSMMKRPGFKEYAEKTSIFFPWFPKK</sequence>
<organism evidence="2">
    <name type="scientific">bioreactor metagenome</name>
    <dbReference type="NCBI Taxonomy" id="1076179"/>
    <lineage>
        <taxon>unclassified sequences</taxon>
        <taxon>metagenomes</taxon>
        <taxon>ecological metagenomes</taxon>
    </lineage>
</organism>
<dbReference type="PROSITE" id="PS50244">
    <property type="entry name" value="S5A_REDUCTASE"/>
    <property type="match status" value="1"/>
</dbReference>
<dbReference type="PANTHER" id="PTHR32251">
    <property type="entry name" value="3-OXO-5-ALPHA-STEROID 4-DEHYDROGENASE"/>
    <property type="match status" value="1"/>
</dbReference>
<feature type="transmembrane region" description="Helical" evidence="1">
    <location>
        <begin position="28"/>
        <end position="44"/>
    </location>
</feature>
<evidence type="ECO:0008006" key="3">
    <source>
        <dbReference type="Google" id="ProtNLM"/>
    </source>
</evidence>
<dbReference type="AlphaFoldDB" id="A0A644ZHB7"/>
<keyword evidence="1" id="KW-1133">Transmembrane helix</keyword>
<protein>
    <recommendedName>
        <fullName evidence="3">Steroid 5-alpha reductase C-terminal domain-containing protein</fullName>
    </recommendedName>
</protein>
<dbReference type="InterPro" id="IPR010721">
    <property type="entry name" value="UstE-like"/>
</dbReference>
<dbReference type="Gene3D" id="1.20.120.1630">
    <property type="match status" value="1"/>
</dbReference>
<dbReference type="Pfam" id="PF06966">
    <property type="entry name" value="DUF1295"/>
    <property type="match status" value="1"/>
</dbReference>
<keyword evidence="1" id="KW-0472">Membrane</keyword>
<feature type="transmembrane region" description="Helical" evidence="1">
    <location>
        <begin position="99"/>
        <end position="120"/>
    </location>
</feature>
<evidence type="ECO:0000256" key="1">
    <source>
        <dbReference type="SAM" id="Phobius"/>
    </source>
</evidence>
<feature type="transmembrane region" description="Helical" evidence="1">
    <location>
        <begin position="127"/>
        <end position="146"/>
    </location>
</feature>
<feature type="transmembrane region" description="Helical" evidence="1">
    <location>
        <begin position="202"/>
        <end position="224"/>
    </location>
</feature>
<proteinExistence type="predicted"/>
<comment type="caution">
    <text evidence="2">The sequence shown here is derived from an EMBL/GenBank/DDBJ whole genome shotgun (WGS) entry which is preliminary data.</text>
</comment>
<feature type="transmembrane region" description="Helical" evidence="1">
    <location>
        <begin position="51"/>
        <end position="72"/>
    </location>
</feature>
<gene>
    <name evidence="2" type="ORF">SDC9_86839</name>
</gene>
<reference evidence="2" key="1">
    <citation type="submission" date="2019-08" db="EMBL/GenBank/DDBJ databases">
        <authorList>
            <person name="Kucharzyk K."/>
            <person name="Murdoch R.W."/>
            <person name="Higgins S."/>
            <person name="Loffler F."/>
        </authorList>
    </citation>
    <scope>NUCLEOTIDE SEQUENCE</scope>
</reference>
<accession>A0A644ZHB7</accession>
<dbReference type="EMBL" id="VSSQ01008914">
    <property type="protein sequence ID" value="MPM40199.1"/>
    <property type="molecule type" value="Genomic_DNA"/>
</dbReference>
<name>A0A644ZHB7_9ZZZZ</name>
<keyword evidence="1" id="KW-0812">Transmembrane</keyword>
<dbReference type="PANTHER" id="PTHR32251:SF17">
    <property type="entry name" value="STEROID 5-ALPHA REDUCTASE C-TERMINAL DOMAIN-CONTAINING PROTEIN"/>
    <property type="match status" value="1"/>
</dbReference>
<evidence type="ECO:0000313" key="2">
    <source>
        <dbReference type="EMBL" id="MPM40199.1"/>
    </source>
</evidence>